<organism evidence="1">
    <name type="scientific">Cladocopium goreaui</name>
    <dbReference type="NCBI Taxonomy" id="2562237"/>
    <lineage>
        <taxon>Eukaryota</taxon>
        <taxon>Sar</taxon>
        <taxon>Alveolata</taxon>
        <taxon>Dinophyceae</taxon>
        <taxon>Suessiales</taxon>
        <taxon>Symbiodiniaceae</taxon>
        <taxon>Cladocopium</taxon>
    </lineage>
</organism>
<proteinExistence type="predicted"/>
<dbReference type="EMBL" id="CAMXCT020002445">
    <property type="protein sequence ID" value="CAL1151562.1"/>
    <property type="molecule type" value="Genomic_DNA"/>
</dbReference>
<sequence length="286" mass="30585">MLIFCEELQWFVTMQICLPNKENPAKCESGASGLQRCQGKPIGRILLVPSSAWAVAFCAIRLRMIACFVALEKSDGSEGVPVCSDLSQDSCNGHYVADKDYLNNGLGYECHMKDDKTCGNGKLCGVQNPPESLGEKQCFVMASERCDAEPEVFKGATDGTCATFRTRPGQECKTRCYAGYSPSVAALKCNEDGQFEPKTFTCEPNPCTVKSVQNALASGCKEGPNSGEAVIQSGEVCTTQCKDGFYPSDKLLHCHSETLSPATFTCESPCVVPTVANAAGGGVCKE</sequence>
<evidence type="ECO:0000313" key="1">
    <source>
        <dbReference type="EMBL" id="CAI3998187.1"/>
    </source>
</evidence>
<reference evidence="2" key="2">
    <citation type="submission" date="2024-04" db="EMBL/GenBank/DDBJ databases">
        <authorList>
            <person name="Chen Y."/>
            <person name="Shah S."/>
            <person name="Dougan E. K."/>
            <person name="Thang M."/>
            <person name="Chan C."/>
        </authorList>
    </citation>
    <scope>NUCLEOTIDE SEQUENCE [LARGE SCALE GENOMIC DNA]</scope>
</reference>
<protein>
    <submittedName>
        <fullName evidence="3">Sushi domain-containing protein</fullName>
    </submittedName>
</protein>
<comment type="caution">
    <text evidence="1">The sequence shown here is derived from an EMBL/GenBank/DDBJ whole genome shotgun (WGS) entry which is preliminary data.</text>
</comment>
<dbReference type="Proteomes" id="UP001152797">
    <property type="component" value="Unassembled WGS sequence"/>
</dbReference>
<reference evidence="1" key="1">
    <citation type="submission" date="2022-10" db="EMBL/GenBank/DDBJ databases">
        <authorList>
            <person name="Chen Y."/>
            <person name="Dougan E. K."/>
            <person name="Chan C."/>
            <person name="Rhodes N."/>
            <person name="Thang M."/>
        </authorList>
    </citation>
    <scope>NUCLEOTIDE SEQUENCE</scope>
</reference>
<dbReference type="EMBL" id="CAMXCT010002445">
    <property type="protein sequence ID" value="CAI3998187.1"/>
    <property type="molecule type" value="Genomic_DNA"/>
</dbReference>
<accession>A0A9P1CW56</accession>
<dbReference type="AlphaFoldDB" id="A0A9P1CW56"/>
<name>A0A9P1CW56_9DINO</name>
<gene>
    <name evidence="1" type="ORF">C1SCF055_LOCUS24506</name>
</gene>
<keyword evidence="4" id="KW-1185">Reference proteome</keyword>
<evidence type="ECO:0000313" key="3">
    <source>
        <dbReference type="EMBL" id="CAL4785499.1"/>
    </source>
</evidence>
<evidence type="ECO:0000313" key="2">
    <source>
        <dbReference type="EMBL" id="CAL1151562.1"/>
    </source>
</evidence>
<dbReference type="EMBL" id="CAMXCT030002445">
    <property type="protein sequence ID" value="CAL4785499.1"/>
    <property type="molecule type" value="Genomic_DNA"/>
</dbReference>
<feature type="non-terminal residue" evidence="1">
    <location>
        <position position="1"/>
    </location>
</feature>
<evidence type="ECO:0000313" key="4">
    <source>
        <dbReference type="Proteomes" id="UP001152797"/>
    </source>
</evidence>